<reference evidence="1 2" key="1">
    <citation type="submission" date="2020-09" db="EMBL/GenBank/DDBJ databases">
        <title>Mannheimia bovis sp.nov., isolated from a cow.</title>
        <authorList>
            <person name="Li F."/>
        </authorList>
    </citation>
    <scope>NUCLEOTIDE SEQUENCE [LARGE SCALE GENOMIC DNA]</scope>
    <source>
        <strain evidence="1 2">ZY190616</strain>
    </source>
</reference>
<evidence type="ECO:0008006" key="3">
    <source>
        <dbReference type="Google" id="ProtNLM"/>
    </source>
</evidence>
<accession>A0A7H1BZV8</accession>
<dbReference type="EMBL" id="CP061280">
    <property type="protein sequence ID" value="QNS14263.1"/>
    <property type="molecule type" value="Genomic_DNA"/>
</dbReference>
<organism evidence="1 2">
    <name type="scientific">Mannheimia bovis</name>
    <dbReference type="NCBI Taxonomy" id="2770636"/>
    <lineage>
        <taxon>Bacteria</taxon>
        <taxon>Pseudomonadati</taxon>
        <taxon>Pseudomonadota</taxon>
        <taxon>Gammaproteobacteria</taxon>
        <taxon>Pasteurellales</taxon>
        <taxon>Pasteurellaceae</taxon>
        <taxon>Mannheimia</taxon>
    </lineage>
</organism>
<dbReference type="Proteomes" id="UP000576260">
    <property type="component" value="Chromosome"/>
</dbReference>
<proteinExistence type="predicted"/>
<keyword evidence="2" id="KW-1185">Reference proteome</keyword>
<dbReference type="AlphaFoldDB" id="A0A7H1BZV8"/>
<dbReference type="KEGG" id="mbos:ICJ55_05670"/>
<evidence type="ECO:0000313" key="2">
    <source>
        <dbReference type="Proteomes" id="UP000576260"/>
    </source>
</evidence>
<dbReference type="InterPro" id="IPR038147">
    <property type="entry name" value="Cox_sf"/>
</dbReference>
<gene>
    <name evidence="1" type="ORF">ICJ55_05670</name>
</gene>
<dbReference type="RefSeq" id="WP_188155926.1">
    <property type="nucleotide sequence ID" value="NZ_CP061280.1"/>
</dbReference>
<dbReference type="Gene3D" id="6.10.200.10">
    <property type="entry name" value="Regulatory phage protein Cox"/>
    <property type="match status" value="1"/>
</dbReference>
<protein>
    <recommendedName>
        <fullName evidence="3">DNA-binding protein</fullName>
    </recommendedName>
</protein>
<name>A0A7H1BZV8_9PAST</name>
<sequence length="68" mass="7729">MEQPLVIQIGATVPVMTYDRFAESVGMSVDWVKDQVEAGKIPVMPKKGKEKPLINLAKYWQMAFTQPY</sequence>
<evidence type="ECO:0000313" key="1">
    <source>
        <dbReference type="EMBL" id="QNS14263.1"/>
    </source>
</evidence>